<dbReference type="GO" id="GO:0007005">
    <property type="term" value="P:mitochondrion organization"/>
    <property type="evidence" value="ECO:0007669"/>
    <property type="project" value="TreeGrafter"/>
</dbReference>
<evidence type="ECO:0000313" key="10">
    <source>
        <dbReference type="EMBL" id="EGT59720.1"/>
    </source>
</evidence>
<proteinExistence type="inferred from homology"/>
<keyword evidence="7" id="KW-0472">Membrane</keyword>
<accession>G0NFQ7</accession>
<dbReference type="EMBL" id="GL379920">
    <property type="protein sequence ID" value="EGT35237.1"/>
    <property type="molecule type" value="Genomic_DNA"/>
</dbReference>
<feature type="domain" description="GST C-terminal" evidence="8">
    <location>
        <begin position="86"/>
        <end position="247"/>
    </location>
</feature>
<dbReference type="GO" id="GO:0001401">
    <property type="term" value="C:SAM complex"/>
    <property type="evidence" value="ECO:0007669"/>
    <property type="project" value="InterPro"/>
</dbReference>
<dbReference type="GO" id="GO:0015031">
    <property type="term" value="P:protein transport"/>
    <property type="evidence" value="ECO:0007669"/>
    <property type="project" value="UniProtKB-KW"/>
</dbReference>
<dbReference type="InterPro" id="IPR010987">
    <property type="entry name" value="Glutathione-S-Trfase_C-like"/>
</dbReference>
<dbReference type="HOGENOM" id="CLU_044137_5_0_1"/>
<dbReference type="PANTHER" id="PTHR12289">
    <property type="entry name" value="METAXIN RELATED"/>
    <property type="match status" value="1"/>
</dbReference>
<keyword evidence="5" id="KW-0653">Protein transport</keyword>
<dbReference type="InterPro" id="IPR036282">
    <property type="entry name" value="Glutathione-S-Trfase_C_sf"/>
</dbReference>
<dbReference type="Pfam" id="PF10568">
    <property type="entry name" value="Tom37"/>
    <property type="match status" value="1"/>
</dbReference>
<name>G0NFQ7_CAEBE</name>
<protein>
    <submittedName>
        <fullName evidence="9">CBN-MTX-1 protein</fullName>
    </submittedName>
</protein>
<evidence type="ECO:0000259" key="8">
    <source>
        <dbReference type="PROSITE" id="PS50405"/>
    </source>
</evidence>
<reference evidence="11" key="3">
    <citation type="submission" date="2011-07" db="EMBL/GenBank/DDBJ databases">
        <authorList>
            <consortium name="Caenorhabditis brenneri Sequencing and Analysis Consortium"/>
            <person name="Wilson R.K."/>
        </authorList>
    </citation>
    <scope>NUCLEOTIDE SEQUENCE [LARGE SCALE GENOMIC DNA]</scope>
    <source>
        <strain evidence="11">PB2801</strain>
    </source>
</reference>
<keyword evidence="6" id="KW-0496">Mitochondrion</keyword>
<comment type="similarity">
    <text evidence="2">Belongs to the metaxin family.</text>
</comment>
<dbReference type="SUPFAM" id="SSF47616">
    <property type="entry name" value="GST C-terminal domain-like"/>
    <property type="match status" value="1"/>
</dbReference>
<evidence type="ECO:0000313" key="9">
    <source>
        <dbReference type="EMBL" id="EGT35237.1"/>
    </source>
</evidence>
<dbReference type="Proteomes" id="UP000008068">
    <property type="component" value="Unassembled WGS sequence"/>
</dbReference>
<dbReference type="CDD" id="cd03212">
    <property type="entry name" value="GST_C_Metaxin1_3"/>
    <property type="match status" value="1"/>
</dbReference>
<evidence type="ECO:0000256" key="4">
    <source>
        <dbReference type="ARBA" id="ARBA00022787"/>
    </source>
</evidence>
<dbReference type="InterPro" id="IPR050931">
    <property type="entry name" value="Mito_Protein_Transport_Metaxin"/>
</dbReference>
<evidence type="ECO:0000256" key="3">
    <source>
        <dbReference type="ARBA" id="ARBA00022448"/>
    </source>
</evidence>
<reference evidence="10" key="2">
    <citation type="submission" date="2011-07" db="EMBL/GenBank/DDBJ databases">
        <authorList>
            <consortium name="WormBase Consortium"/>
        </authorList>
    </citation>
    <scope>NUCLEOTIDE SEQUENCE [LARGE SCALE GENOMIC DNA]</scope>
    <source>
        <strain evidence="10">PB2801</strain>
    </source>
</reference>
<reference evidence="10" key="1">
    <citation type="submission" date="2010-07" db="EMBL/GenBank/DDBJ databases">
        <authorList>
            <consortium name="The Caenorhabditis brenneri Sequencing and Analysis Consortium"/>
            <person name="Wilson R.K."/>
        </authorList>
    </citation>
    <scope>NUCLEOTIDE SEQUENCE</scope>
    <source>
        <strain evidence="10">PB2801</strain>
    </source>
</reference>
<dbReference type="eggNOG" id="KOG3028">
    <property type="taxonomic scope" value="Eukaryota"/>
</dbReference>
<evidence type="ECO:0000313" key="11">
    <source>
        <dbReference type="Proteomes" id="UP000008068"/>
    </source>
</evidence>
<dbReference type="Pfam" id="PF17171">
    <property type="entry name" value="GST_C_6"/>
    <property type="match status" value="1"/>
</dbReference>
<keyword evidence="4" id="KW-1000">Mitochondrion outer membrane</keyword>
<dbReference type="OrthoDB" id="5835136at2759"/>
<evidence type="ECO:0000256" key="5">
    <source>
        <dbReference type="ARBA" id="ARBA00022927"/>
    </source>
</evidence>
<dbReference type="EMBL" id="GL379877">
    <property type="protein sequence ID" value="EGT59720.1"/>
    <property type="molecule type" value="Genomic_DNA"/>
</dbReference>
<dbReference type="STRING" id="135651.G0NFQ7"/>
<organism evidence="11">
    <name type="scientific">Caenorhabditis brenneri</name>
    <name type="common">Nematode worm</name>
    <dbReference type="NCBI Taxonomy" id="135651"/>
    <lineage>
        <taxon>Eukaryota</taxon>
        <taxon>Metazoa</taxon>
        <taxon>Ecdysozoa</taxon>
        <taxon>Nematoda</taxon>
        <taxon>Chromadorea</taxon>
        <taxon>Rhabditida</taxon>
        <taxon>Rhabditina</taxon>
        <taxon>Rhabditomorpha</taxon>
        <taxon>Rhabditoidea</taxon>
        <taxon>Rhabditidae</taxon>
        <taxon>Peloderinae</taxon>
        <taxon>Caenorhabditis</taxon>
    </lineage>
</organism>
<evidence type="ECO:0000256" key="2">
    <source>
        <dbReference type="ARBA" id="ARBA00009170"/>
    </source>
</evidence>
<evidence type="ECO:0000256" key="6">
    <source>
        <dbReference type="ARBA" id="ARBA00023128"/>
    </source>
</evidence>
<keyword evidence="3" id="KW-0813">Transport</keyword>
<dbReference type="InterPro" id="IPR019564">
    <property type="entry name" value="Sam37/metaxin_N"/>
</dbReference>
<comment type="subcellular location">
    <subcellularLocation>
        <location evidence="1">Mitochondrion outer membrane</location>
    </subcellularLocation>
</comment>
<keyword evidence="11" id="KW-1185">Reference proteome</keyword>
<dbReference type="OMA" id="PIPFNFY"/>
<dbReference type="AlphaFoldDB" id="G0NFQ7"/>
<dbReference type="Gene3D" id="1.20.1050.10">
    <property type="match status" value="1"/>
</dbReference>
<evidence type="ECO:0000256" key="1">
    <source>
        <dbReference type="ARBA" id="ARBA00004294"/>
    </source>
</evidence>
<dbReference type="CDD" id="cd03078">
    <property type="entry name" value="GST_N_Metaxin1_like"/>
    <property type="match status" value="1"/>
</dbReference>
<dbReference type="PANTHER" id="PTHR12289:SF41">
    <property type="entry name" value="FAILED AXON CONNECTIONS-RELATED"/>
    <property type="match status" value="1"/>
</dbReference>
<dbReference type="PROSITE" id="PS50405">
    <property type="entry name" value="GST_CTER"/>
    <property type="match status" value="1"/>
</dbReference>
<gene>
    <name evidence="9" type="primary">Cbn-mtx-1</name>
    <name evidence="10" type="ORF">CAEBREN_03034</name>
    <name evidence="9" type="ORF">CAEBREN_11226</name>
</gene>
<sequence length="312" mass="34898">MELHIWPADFGLPTIDVASLQFLACSKMCASPVRVVHSSRPWRSPNGEFPMVSQTDGDAKPVTDFEKFVDILKKCGQDVVIDADLTSIERAQLDAFSSYLHHNLYPAVLHTFWVDELNYNTVTQYWYASQLHFPYNSYYLEKRKKKALRILAGKTGTEVIRDAFMALNTLSTKLGDNKFFCGNKPTSLDALVFGYLAPLNRVPMPSDRLQVQLSAYPNLCRFVESVSSIYCPVTSDELKQTESIRQVILSRVSKAKIDQEAIRVATATADAIPDEPPIRDAILFGIGAVALSLMFAIHTGLIQITVEEEIAE</sequence>
<dbReference type="InterPro" id="IPR033468">
    <property type="entry name" value="Metaxin_GST"/>
</dbReference>
<dbReference type="FunCoup" id="G0NFQ7">
    <property type="interactions" value="3662"/>
</dbReference>
<evidence type="ECO:0000256" key="7">
    <source>
        <dbReference type="ARBA" id="ARBA00023136"/>
    </source>
</evidence>